<sequence length="301" mass="35378">MEDWLLIYSVSGFTFAITFWGLYGLFNDKQKFITENKIKMGTLLVIFVLSIYMIGKFLSNGWNYEFINIADIKGGTKVWIGFWGSILGGIIGSLSVIYVAKIQNEQQIDNIRKVESDNRYRLFVTTKIEMLKNYLDELKEFENKLSELESTYMELTEDRIEYFVYSLQLRPKKQRDDTLKKLGSLMDNLSNLRNSLIMNELILEEASNLEHLKNLNLGLLLKYLNIRDYKEFKEHLDKELIKIEGNSFDYIKELDPSENEDELKKIPSYKGIKEFDKVFDEIFEELHSISISIRTLLESIK</sequence>
<keyword evidence="2" id="KW-0812">Transmembrane</keyword>
<feature type="coiled-coil region" evidence="1">
    <location>
        <begin position="124"/>
        <end position="158"/>
    </location>
</feature>
<feature type="transmembrane region" description="Helical" evidence="2">
    <location>
        <begin position="38"/>
        <end position="58"/>
    </location>
</feature>
<evidence type="ECO:0000256" key="1">
    <source>
        <dbReference type="SAM" id="Coils"/>
    </source>
</evidence>
<keyword evidence="2" id="KW-0472">Membrane</keyword>
<proteinExistence type="predicted"/>
<evidence type="ECO:0000313" key="4">
    <source>
        <dbReference type="Proteomes" id="UP000233482"/>
    </source>
</evidence>
<organism evidence="3 4">
    <name type="scientific">Macrococcoides caseolyticum</name>
    <dbReference type="NCBI Taxonomy" id="69966"/>
    <lineage>
        <taxon>Bacteria</taxon>
        <taxon>Bacillati</taxon>
        <taxon>Bacillota</taxon>
        <taxon>Bacilli</taxon>
        <taxon>Bacillales</taxon>
        <taxon>Staphylococcaceae</taxon>
        <taxon>Macrococcoides</taxon>
    </lineage>
</organism>
<keyword evidence="2" id="KW-1133">Transmembrane helix</keyword>
<gene>
    <name evidence="3" type="ORF">CW686_01495</name>
</gene>
<keyword evidence="1" id="KW-0175">Coiled coil</keyword>
<protein>
    <submittedName>
        <fullName evidence="3">Uncharacterized protein</fullName>
    </submittedName>
</protein>
<dbReference type="Proteomes" id="UP000233482">
    <property type="component" value="Unassembled WGS sequence"/>
</dbReference>
<evidence type="ECO:0000313" key="3">
    <source>
        <dbReference type="EMBL" id="PKE27146.1"/>
    </source>
</evidence>
<name>A0A855GSB7_9STAP</name>
<feature type="transmembrane region" description="Helical" evidence="2">
    <location>
        <begin position="6"/>
        <end position="26"/>
    </location>
</feature>
<feature type="transmembrane region" description="Helical" evidence="2">
    <location>
        <begin position="78"/>
        <end position="100"/>
    </location>
</feature>
<reference evidence="3 4" key="1">
    <citation type="submission" date="2017-12" db="EMBL/GenBank/DDBJ databases">
        <title>Genomics of Macrococcus caseolyticus.</title>
        <authorList>
            <person name="MacFadyen A.C."/>
            <person name="Paterson G.K."/>
        </authorList>
    </citation>
    <scope>NUCLEOTIDE SEQUENCE [LARGE SCALE GENOMIC DNA]</scope>
    <source>
        <strain evidence="3 4">5788_EF188</strain>
    </source>
</reference>
<dbReference type="AlphaFoldDB" id="A0A855GSB7"/>
<dbReference type="RefSeq" id="WP_101144054.1">
    <property type="nucleotide sequence ID" value="NZ_PIWM01000001.1"/>
</dbReference>
<evidence type="ECO:0000256" key="2">
    <source>
        <dbReference type="SAM" id="Phobius"/>
    </source>
</evidence>
<comment type="caution">
    <text evidence="3">The sequence shown here is derived from an EMBL/GenBank/DDBJ whole genome shotgun (WGS) entry which is preliminary data.</text>
</comment>
<accession>A0A855GSB7</accession>
<dbReference type="EMBL" id="PIXC01000002">
    <property type="protein sequence ID" value="PKE27146.1"/>
    <property type="molecule type" value="Genomic_DNA"/>
</dbReference>